<dbReference type="GO" id="GO:0016740">
    <property type="term" value="F:transferase activity"/>
    <property type="evidence" value="ECO:0007669"/>
    <property type="project" value="UniProtKB-KW"/>
</dbReference>
<dbReference type="KEGG" id="cyn:Cyan7425_4205"/>
<name>B8HXH3_CYAP4</name>
<dbReference type="Gene3D" id="3.40.50.2000">
    <property type="entry name" value="Glycogen Phosphorylase B"/>
    <property type="match status" value="2"/>
</dbReference>
<dbReference type="SUPFAM" id="SSF53756">
    <property type="entry name" value="UDP-Glycosyltransferase/glycogen phosphorylase"/>
    <property type="match status" value="1"/>
</dbReference>
<organism evidence="1">
    <name type="scientific">Cyanothece sp. (strain PCC 7425 / ATCC 29141)</name>
    <dbReference type="NCBI Taxonomy" id="395961"/>
    <lineage>
        <taxon>Bacteria</taxon>
        <taxon>Bacillati</taxon>
        <taxon>Cyanobacteriota</taxon>
        <taxon>Cyanophyceae</taxon>
        <taxon>Gomontiellales</taxon>
        <taxon>Cyanothecaceae</taxon>
        <taxon>Cyanothece</taxon>
    </lineage>
</organism>
<gene>
    <name evidence="1" type="ordered locus">Cyan7425_4205</name>
</gene>
<dbReference type="EMBL" id="CP001344">
    <property type="protein sequence ID" value="ACL46518.1"/>
    <property type="molecule type" value="Genomic_DNA"/>
</dbReference>
<evidence type="ECO:0000313" key="1">
    <source>
        <dbReference type="EMBL" id="ACL46518.1"/>
    </source>
</evidence>
<dbReference type="HOGENOM" id="CLU_803934_0_0_3"/>
<dbReference type="OrthoDB" id="7593532at2"/>
<dbReference type="STRING" id="395961.Cyan7425_4205"/>
<proteinExistence type="predicted"/>
<dbReference type="eggNOG" id="COG0438">
    <property type="taxonomic scope" value="Bacteria"/>
</dbReference>
<protein>
    <submittedName>
        <fullName evidence="1">Glycosyltransferase-like protein</fullName>
    </submittedName>
</protein>
<accession>B8HXH3</accession>
<reference evidence="1" key="1">
    <citation type="submission" date="2009-01" db="EMBL/GenBank/DDBJ databases">
        <title>Complete sequence of chromosome Cyanothece sp. PCC 7425.</title>
        <authorList>
            <consortium name="US DOE Joint Genome Institute"/>
            <person name="Lucas S."/>
            <person name="Copeland A."/>
            <person name="Lapidus A."/>
            <person name="Glavina del Rio T."/>
            <person name="Dalin E."/>
            <person name="Tice H."/>
            <person name="Bruce D."/>
            <person name="Goodwin L."/>
            <person name="Pitluck S."/>
            <person name="Sims D."/>
            <person name="Meineke L."/>
            <person name="Brettin T."/>
            <person name="Detter J.C."/>
            <person name="Han C."/>
            <person name="Larimer F."/>
            <person name="Land M."/>
            <person name="Hauser L."/>
            <person name="Kyrpides N."/>
            <person name="Ovchinnikova G."/>
            <person name="Liberton M."/>
            <person name="Stoeckel J."/>
            <person name="Banerjee A."/>
            <person name="Singh A."/>
            <person name="Page L."/>
            <person name="Sato H."/>
            <person name="Zhao L."/>
            <person name="Sherman L."/>
            <person name="Pakrasi H."/>
            <person name="Richardson P."/>
        </authorList>
    </citation>
    <scope>NUCLEOTIDE SEQUENCE</scope>
    <source>
        <strain evidence="1">PCC 7425</strain>
    </source>
</reference>
<sequence>MKLFNPNPLWFKRDRLPRVRVLTDRYDATYFLAFHFALKSLAQQRKVSFSSCSKEEFDHFFNPASPIESQVKKWLDRWQPDLIFLNRFSSPLAIPLVEACLKLNIPTVYFIDDNLIEIPADIPELLQSSHAQTATIETRRQLLQMVNFIWSSTLSLTAQLQPLLPQKTFISTAYPPYLADLLNPPPKPHPNPTPQTQALTLGYMGSKGHNDDLESVADAIAAMLSSHPLVRFETFGTVSMPNRLLQFGARVKHHRPVGRYDQFLNYLAKLNWQIGLAPLIDHPFNQCKSPVKYLEYTVCHIATIAARSGVYEPYIESGKTGILVEDNWQEMINDLIANPQQCAELVSQARVNCANRFPLTNVTDQIMNFVPG</sequence>
<keyword evidence="1" id="KW-0808">Transferase</keyword>
<dbReference type="AlphaFoldDB" id="B8HXH3"/>